<sequence>MVTNLSDYDHLSVKTWVAVSLDDYVKILSDFPGNSSKKLYLIKNQTLPSSSSNKTWHKTSSILFPVEAAQGAKMDPDSDPNNPICDATTDPWAKLSIALGKPPDILAHSMTPRRRNL</sequence>
<dbReference type="Proteomes" id="UP001152798">
    <property type="component" value="Chromosome 4"/>
</dbReference>
<evidence type="ECO:0000313" key="1">
    <source>
        <dbReference type="EMBL" id="CAH1400162.1"/>
    </source>
</evidence>
<accession>A0A9P0HE09</accession>
<dbReference type="AlphaFoldDB" id="A0A9P0HE09"/>
<proteinExistence type="predicted"/>
<organism evidence="1 2">
    <name type="scientific">Nezara viridula</name>
    <name type="common">Southern green stink bug</name>
    <name type="synonym">Cimex viridulus</name>
    <dbReference type="NCBI Taxonomy" id="85310"/>
    <lineage>
        <taxon>Eukaryota</taxon>
        <taxon>Metazoa</taxon>
        <taxon>Ecdysozoa</taxon>
        <taxon>Arthropoda</taxon>
        <taxon>Hexapoda</taxon>
        <taxon>Insecta</taxon>
        <taxon>Pterygota</taxon>
        <taxon>Neoptera</taxon>
        <taxon>Paraneoptera</taxon>
        <taxon>Hemiptera</taxon>
        <taxon>Heteroptera</taxon>
        <taxon>Panheteroptera</taxon>
        <taxon>Pentatomomorpha</taxon>
        <taxon>Pentatomoidea</taxon>
        <taxon>Pentatomidae</taxon>
        <taxon>Pentatominae</taxon>
        <taxon>Nezara</taxon>
    </lineage>
</organism>
<keyword evidence="2" id="KW-1185">Reference proteome</keyword>
<evidence type="ECO:0000313" key="2">
    <source>
        <dbReference type="Proteomes" id="UP001152798"/>
    </source>
</evidence>
<protein>
    <submittedName>
        <fullName evidence="1">Uncharacterized protein</fullName>
    </submittedName>
</protein>
<reference evidence="1" key="1">
    <citation type="submission" date="2022-01" db="EMBL/GenBank/DDBJ databases">
        <authorList>
            <person name="King R."/>
        </authorList>
    </citation>
    <scope>NUCLEOTIDE SEQUENCE</scope>
</reference>
<name>A0A9P0HE09_NEZVI</name>
<gene>
    <name evidence="1" type="ORF">NEZAVI_LOCUS9462</name>
</gene>
<dbReference type="EMBL" id="OV725080">
    <property type="protein sequence ID" value="CAH1400162.1"/>
    <property type="molecule type" value="Genomic_DNA"/>
</dbReference>